<dbReference type="Proteomes" id="UP001219355">
    <property type="component" value="Chromosome 2"/>
</dbReference>
<reference evidence="2" key="1">
    <citation type="submission" date="2023-03" db="EMBL/GenBank/DDBJ databases">
        <title>Emydomyces testavorans Genome Sequence.</title>
        <authorList>
            <person name="Hoyer L."/>
        </authorList>
    </citation>
    <scope>NUCLEOTIDE SEQUENCE</scope>
    <source>
        <strain evidence="2">16-2883</strain>
    </source>
</reference>
<feature type="compositionally biased region" description="Low complexity" evidence="1">
    <location>
        <begin position="190"/>
        <end position="199"/>
    </location>
</feature>
<organism evidence="2 3">
    <name type="scientific">Emydomyces testavorans</name>
    <dbReference type="NCBI Taxonomy" id="2070801"/>
    <lineage>
        <taxon>Eukaryota</taxon>
        <taxon>Fungi</taxon>
        <taxon>Dikarya</taxon>
        <taxon>Ascomycota</taxon>
        <taxon>Pezizomycotina</taxon>
        <taxon>Eurotiomycetes</taxon>
        <taxon>Eurotiomycetidae</taxon>
        <taxon>Onygenales</taxon>
        <taxon>Nannizziopsiaceae</taxon>
        <taxon>Emydomyces</taxon>
    </lineage>
</organism>
<accession>A0AAF0IGT1</accession>
<name>A0AAF0IGT1_9EURO</name>
<evidence type="ECO:0000313" key="3">
    <source>
        <dbReference type="Proteomes" id="UP001219355"/>
    </source>
</evidence>
<proteinExistence type="predicted"/>
<dbReference type="EMBL" id="CP120628">
    <property type="protein sequence ID" value="WEW57265.1"/>
    <property type="molecule type" value="Genomic_DNA"/>
</dbReference>
<protein>
    <submittedName>
        <fullName evidence="2">Uncharacterized protein</fullName>
    </submittedName>
</protein>
<feature type="compositionally biased region" description="Polar residues" evidence="1">
    <location>
        <begin position="200"/>
        <end position="213"/>
    </location>
</feature>
<evidence type="ECO:0000256" key="1">
    <source>
        <dbReference type="SAM" id="MobiDB-lite"/>
    </source>
</evidence>
<evidence type="ECO:0000313" key="2">
    <source>
        <dbReference type="EMBL" id="WEW57265.1"/>
    </source>
</evidence>
<keyword evidence="3" id="KW-1185">Reference proteome</keyword>
<sequence>MGYMKNSVVQYYYDKLTASPTQQHSAFLWWSILSQFFKFKDGYGAKLDLRSVNGELQPNIIISYLDDDDVFNSVILIDFGKEKEFAEGETADQSSVWEEVIQRLTIDIKAARAERGDNKELHAIATVGTLSRFFCFAPDAEQLTDSPIIGSQILEFRRDKRAIKHTLHCLIWATSVDVMVRSVVRNRSVRVSNSPSGNSDGNQISNSESESAL</sequence>
<gene>
    <name evidence="2" type="ORF">PRK78_002730</name>
</gene>
<dbReference type="AlphaFoldDB" id="A0AAF0IGT1"/>
<feature type="region of interest" description="Disordered" evidence="1">
    <location>
        <begin position="190"/>
        <end position="213"/>
    </location>
</feature>